<evidence type="ECO:0000259" key="1">
    <source>
        <dbReference type="Pfam" id="PF07589"/>
    </source>
</evidence>
<reference evidence="2" key="1">
    <citation type="journal article" date="2014" name="Front. Microbiol.">
        <title>High frequency of phylogenetically diverse reductive dehalogenase-homologous genes in deep subseafloor sedimentary metagenomes.</title>
        <authorList>
            <person name="Kawai M."/>
            <person name="Futagami T."/>
            <person name="Toyoda A."/>
            <person name="Takaki Y."/>
            <person name="Nishi S."/>
            <person name="Hori S."/>
            <person name="Arai W."/>
            <person name="Tsubouchi T."/>
            <person name="Morono Y."/>
            <person name="Uchiyama I."/>
            <person name="Ito T."/>
            <person name="Fujiyama A."/>
            <person name="Inagaki F."/>
            <person name="Takami H."/>
        </authorList>
    </citation>
    <scope>NUCLEOTIDE SEQUENCE</scope>
    <source>
        <strain evidence="2">Expedition CK06-06</strain>
    </source>
</reference>
<sequence>PRICLNRFDFKKEFSEYPNYTDTIFDDEAEVSIEGAAAPFTGRFKPRGPGRLKAFYDQDPFGPWRLQIYDMFDWDTGTLNSFELTITTPEPTTVILLLLGAGLMTVFKPRRGR</sequence>
<dbReference type="SUPFAM" id="SSF49785">
    <property type="entry name" value="Galactose-binding domain-like"/>
    <property type="match status" value="1"/>
</dbReference>
<feature type="non-terminal residue" evidence="2">
    <location>
        <position position="1"/>
    </location>
</feature>
<dbReference type="Pfam" id="PF07589">
    <property type="entry name" value="PEP-CTERM"/>
    <property type="match status" value="1"/>
</dbReference>
<dbReference type="Gene3D" id="2.60.120.260">
    <property type="entry name" value="Galactose-binding domain-like"/>
    <property type="match status" value="1"/>
</dbReference>
<dbReference type="EMBL" id="BART01023272">
    <property type="protein sequence ID" value="GAH05009.1"/>
    <property type="molecule type" value="Genomic_DNA"/>
</dbReference>
<dbReference type="InterPro" id="IPR013424">
    <property type="entry name" value="Ice-binding_C"/>
</dbReference>
<evidence type="ECO:0000313" key="2">
    <source>
        <dbReference type="EMBL" id="GAH05009.1"/>
    </source>
</evidence>
<feature type="domain" description="Ice-binding protein C-terminal" evidence="1">
    <location>
        <begin position="87"/>
        <end position="111"/>
    </location>
</feature>
<dbReference type="NCBIfam" id="TIGR02595">
    <property type="entry name" value="PEP_CTERM"/>
    <property type="match status" value="1"/>
</dbReference>
<protein>
    <recommendedName>
        <fullName evidence="1">Ice-binding protein C-terminal domain-containing protein</fullName>
    </recommendedName>
</protein>
<dbReference type="InterPro" id="IPR008979">
    <property type="entry name" value="Galactose-bd-like_sf"/>
</dbReference>
<organism evidence="2">
    <name type="scientific">marine sediment metagenome</name>
    <dbReference type="NCBI Taxonomy" id="412755"/>
    <lineage>
        <taxon>unclassified sequences</taxon>
        <taxon>metagenomes</taxon>
        <taxon>ecological metagenomes</taxon>
    </lineage>
</organism>
<proteinExistence type="predicted"/>
<comment type="caution">
    <text evidence="2">The sequence shown here is derived from an EMBL/GenBank/DDBJ whole genome shotgun (WGS) entry which is preliminary data.</text>
</comment>
<dbReference type="GO" id="GO:0004252">
    <property type="term" value="F:serine-type endopeptidase activity"/>
    <property type="evidence" value="ECO:0007669"/>
    <property type="project" value="InterPro"/>
</dbReference>
<name>X1DJ37_9ZZZZ</name>
<dbReference type="GO" id="GO:0006508">
    <property type="term" value="P:proteolysis"/>
    <property type="evidence" value="ECO:0007669"/>
    <property type="project" value="UniProtKB-KW"/>
</dbReference>
<dbReference type="AlphaFoldDB" id="X1DJ37"/>
<gene>
    <name evidence="2" type="ORF">S01H4_42391</name>
</gene>
<accession>X1DJ37</accession>